<sequence length="539" mass="63816">MIFDNDFGNLKLDKLDSWSKTRYTDIKVPHEWLEHWKSVEPLSDFYLPEKNIYLHIEHSLEPLPANVPKYPIKLYSNSISELWYRPNPKFRLPRSYMYTHFISSLGPQSPENAALMTIYCNMIKLLVVEELYPAIESGYTYDISVSEKGIITKISGHMPIILLLTIIKNMMYLMDCSNVLTEIFEMIKDQQVDIYNDAFTKPKILAEDVRLWIVKLVHYTYVDMHNALQNVSFEEFQNFAKFFVKRLYIQCLVQGNITQDTAIESMQQCVETFKCNSLRSNMIQPNRVFQLPLGTSYCKLKNINKHDPTSVVVNTYQIDVMSIELSVLMRLMIMIMKKPLSMQCQLKNQDFFIQHTSCDCTDVDGILEYSISATYSMINELYTTEEINKWLDGFLAFFKKFLNEFSENDLDDVKERLRILKQHADINIEEEINRNWNEIIKCQYMFDRHEREILALNKIKINDLREWFDKYTWDENYMKKLSVHIIGTDPNKAQSIALEYIIDEHQEYRKSEVEEKYITKIGQYKKNLYVYPAIEGYST</sequence>
<dbReference type="Proteomes" id="UP000078540">
    <property type="component" value="Unassembled WGS sequence"/>
</dbReference>
<evidence type="ECO:0000313" key="4">
    <source>
        <dbReference type="Proteomes" id="UP000078540"/>
    </source>
</evidence>
<dbReference type="EMBL" id="KQ976467">
    <property type="protein sequence ID" value="KYM84093.1"/>
    <property type="molecule type" value="Genomic_DNA"/>
</dbReference>
<dbReference type="InterPro" id="IPR032632">
    <property type="entry name" value="Peptidase_M16_M"/>
</dbReference>
<dbReference type="SUPFAM" id="SSF63411">
    <property type="entry name" value="LuxS/MPP-like metallohydrolase"/>
    <property type="match status" value="2"/>
</dbReference>
<dbReference type="InterPro" id="IPR011249">
    <property type="entry name" value="Metalloenz_LuxS/M16"/>
</dbReference>
<dbReference type="GO" id="GO:0046872">
    <property type="term" value="F:metal ion binding"/>
    <property type="evidence" value="ECO:0007669"/>
    <property type="project" value="UniProtKB-KW"/>
</dbReference>
<evidence type="ECO:0000259" key="2">
    <source>
        <dbReference type="Pfam" id="PF16187"/>
    </source>
</evidence>
<dbReference type="Gene3D" id="3.30.830.10">
    <property type="entry name" value="Metalloenzyme, LuxS/M16 peptidase-like"/>
    <property type="match status" value="2"/>
</dbReference>
<dbReference type="AlphaFoldDB" id="A0A195BIE9"/>
<reference evidence="3 4" key="1">
    <citation type="submission" date="2015-09" db="EMBL/GenBank/DDBJ databases">
        <title>Atta colombica WGS genome.</title>
        <authorList>
            <person name="Nygaard S."/>
            <person name="Hu H."/>
            <person name="Boomsma J."/>
            <person name="Zhang G."/>
        </authorList>
    </citation>
    <scope>NUCLEOTIDE SEQUENCE [LARGE SCALE GENOMIC DNA]</scope>
    <source>
        <strain evidence="3">Treedump-2</strain>
        <tissue evidence="3">Whole body</tissue>
    </source>
</reference>
<evidence type="ECO:0000256" key="1">
    <source>
        <dbReference type="ARBA" id="ARBA00022723"/>
    </source>
</evidence>
<evidence type="ECO:0000313" key="3">
    <source>
        <dbReference type="EMBL" id="KYM84093.1"/>
    </source>
</evidence>
<accession>A0A195BIE9</accession>
<protein>
    <submittedName>
        <fullName evidence="3">Nardilysin</fullName>
    </submittedName>
</protein>
<keyword evidence="1" id="KW-0479">Metal-binding</keyword>
<keyword evidence="4" id="KW-1185">Reference proteome</keyword>
<dbReference type="PANTHER" id="PTHR43690:SF18">
    <property type="entry name" value="INSULIN-DEGRADING ENZYME-RELATED"/>
    <property type="match status" value="1"/>
</dbReference>
<feature type="domain" description="Peptidase M16 middle/third" evidence="2">
    <location>
        <begin position="6"/>
        <end position="226"/>
    </location>
</feature>
<organism evidence="3 4">
    <name type="scientific">Atta colombica</name>
    <dbReference type="NCBI Taxonomy" id="520822"/>
    <lineage>
        <taxon>Eukaryota</taxon>
        <taxon>Metazoa</taxon>
        <taxon>Ecdysozoa</taxon>
        <taxon>Arthropoda</taxon>
        <taxon>Hexapoda</taxon>
        <taxon>Insecta</taxon>
        <taxon>Pterygota</taxon>
        <taxon>Neoptera</taxon>
        <taxon>Endopterygota</taxon>
        <taxon>Hymenoptera</taxon>
        <taxon>Apocrita</taxon>
        <taxon>Aculeata</taxon>
        <taxon>Formicoidea</taxon>
        <taxon>Formicidae</taxon>
        <taxon>Myrmicinae</taxon>
        <taxon>Atta</taxon>
    </lineage>
</organism>
<proteinExistence type="predicted"/>
<dbReference type="Pfam" id="PF16187">
    <property type="entry name" value="Peptidase_M16_M"/>
    <property type="match status" value="1"/>
</dbReference>
<dbReference type="PANTHER" id="PTHR43690">
    <property type="entry name" value="NARDILYSIN"/>
    <property type="match status" value="1"/>
</dbReference>
<dbReference type="STRING" id="520822.A0A195BIE9"/>
<gene>
    <name evidence="3" type="ORF">ALC53_05470</name>
</gene>
<name>A0A195BIE9_9HYME</name>
<dbReference type="InterPro" id="IPR050626">
    <property type="entry name" value="Peptidase_M16"/>
</dbReference>